<organism evidence="3 4">
    <name type="scientific">Parasitella parasitica</name>
    <dbReference type="NCBI Taxonomy" id="35722"/>
    <lineage>
        <taxon>Eukaryota</taxon>
        <taxon>Fungi</taxon>
        <taxon>Fungi incertae sedis</taxon>
        <taxon>Mucoromycota</taxon>
        <taxon>Mucoromycotina</taxon>
        <taxon>Mucoromycetes</taxon>
        <taxon>Mucorales</taxon>
        <taxon>Mucorineae</taxon>
        <taxon>Mucoraceae</taxon>
        <taxon>Parasitella</taxon>
    </lineage>
</organism>
<keyword evidence="4" id="KW-1185">Reference proteome</keyword>
<evidence type="ECO:0000313" key="4">
    <source>
        <dbReference type="Proteomes" id="UP000054107"/>
    </source>
</evidence>
<feature type="domain" description="UspA" evidence="2">
    <location>
        <begin position="151"/>
        <end position="287"/>
    </location>
</feature>
<evidence type="ECO:0000256" key="1">
    <source>
        <dbReference type="SAM" id="MobiDB-lite"/>
    </source>
</evidence>
<dbReference type="InterPro" id="IPR006015">
    <property type="entry name" value="Universal_stress_UspA"/>
</dbReference>
<feature type="compositionally biased region" description="Basic and acidic residues" evidence="1">
    <location>
        <begin position="30"/>
        <end position="39"/>
    </location>
</feature>
<dbReference type="EMBL" id="LN727632">
    <property type="protein sequence ID" value="CEP12391.1"/>
    <property type="molecule type" value="Genomic_DNA"/>
</dbReference>
<dbReference type="PANTHER" id="PTHR46100:SF4">
    <property type="entry name" value="USPA DOMAIN-CONTAINING PROTEIN"/>
    <property type="match status" value="1"/>
</dbReference>
<dbReference type="STRING" id="35722.A0A0B7N255"/>
<dbReference type="Gene3D" id="3.40.50.620">
    <property type="entry name" value="HUPs"/>
    <property type="match status" value="1"/>
</dbReference>
<sequence>MSLKTEAVHNSNSWDLDAMLSQEIQDLNRDTAEDRRVKEAVIVQKPDPNQINPEDDSSSSDDDDYEDDLAKRDPELFKITESNRQIHLDDAMVPPSPTHHTKHKLVRRPPELIFSDPPILVARDDCIEVTFHYGISQEREAIKPKRYMMMCDFGEESMYALKWGIGTLLRSGDELHVASAISIDDDVEDMDDDEKYKLWAELDRKSKTMISRVKTIMDEMLLYNIKIVIYSVAGKTRETLLNLIYSTPKLTMVVCGSRDRGAIKGMLMGSMSTFLVHNSPVPVSVVRPQKKEKTKKHKRTAAQKLSQSVMNGHLKVDEAELSLNSFDGTAN</sequence>
<dbReference type="PANTHER" id="PTHR46100">
    <property type="entry name" value="IMP2'P"/>
    <property type="match status" value="1"/>
</dbReference>
<feature type="region of interest" description="Disordered" evidence="1">
    <location>
        <begin position="30"/>
        <end position="68"/>
    </location>
</feature>
<feature type="compositionally biased region" description="Acidic residues" evidence="1">
    <location>
        <begin position="53"/>
        <end position="67"/>
    </location>
</feature>
<dbReference type="InterPro" id="IPR006016">
    <property type="entry name" value="UspA"/>
</dbReference>
<dbReference type="CDD" id="cd23659">
    <property type="entry name" value="USP_At3g01520-like"/>
    <property type="match status" value="1"/>
</dbReference>
<dbReference type="Proteomes" id="UP000054107">
    <property type="component" value="Unassembled WGS sequence"/>
</dbReference>
<name>A0A0B7N255_9FUNG</name>
<proteinExistence type="predicted"/>
<dbReference type="Pfam" id="PF00582">
    <property type="entry name" value="Usp"/>
    <property type="match status" value="1"/>
</dbReference>
<dbReference type="SUPFAM" id="SSF52402">
    <property type="entry name" value="Adenine nucleotide alpha hydrolases-like"/>
    <property type="match status" value="1"/>
</dbReference>
<reference evidence="3 4" key="1">
    <citation type="submission" date="2014-09" db="EMBL/GenBank/DDBJ databases">
        <authorList>
            <person name="Ellenberger Sabrina"/>
        </authorList>
    </citation>
    <scope>NUCLEOTIDE SEQUENCE [LARGE SCALE GENOMIC DNA]</scope>
    <source>
        <strain evidence="3 4">CBS 412.66</strain>
    </source>
</reference>
<protein>
    <recommendedName>
        <fullName evidence="2">UspA domain-containing protein</fullName>
    </recommendedName>
</protein>
<dbReference type="PRINTS" id="PR01438">
    <property type="entry name" value="UNVRSLSTRESS"/>
</dbReference>
<evidence type="ECO:0000259" key="2">
    <source>
        <dbReference type="Pfam" id="PF00582"/>
    </source>
</evidence>
<dbReference type="InterPro" id="IPR014729">
    <property type="entry name" value="Rossmann-like_a/b/a_fold"/>
</dbReference>
<dbReference type="OrthoDB" id="843225at2759"/>
<evidence type="ECO:0000313" key="3">
    <source>
        <dbReference type="EMBL" id="CEP12391.1"/>
    </source>
</evidence>
<dbReference type="AlphaFoldDB" id="A0A0B7N255"/>
<accession>A0A0B7N255</accession>
<gene>
    <name evidence="3" type="primary">PARPA_06328.1 scaffold 21420</name>
</gene>